<dbReference type="InterPro" id="IPR025178">
    <property type="entry name" value="Lnb_N"/>
</dbReference>
<dbReference type="EMBL" id="JADIKJ010000006">
    <property type="protein sequence ID" value="MFK2900030.1"/>
    <property type="molecule type" value="Genomic_DNA"/>
</dbReference>
<evidence type="ECO:0000259" key="2">
    <source>
        <dbReference type="Pfam" id="PF13387"/>
    </source>
</evidence>
<name>A0ABW8JG41_9GAMM</name>
<accession>A0ABW8JG41</accession>
<proteinExistence type="predicted"/>
<protein>
    <submittedName>
        <fullName evidence="3">DUF4105 domain-containing protein</fullName>
    </submittedName>
</protein>
<dbReference type="RefSeq" id="WP_404546394.1">
    <property type="nucleotide sequence ID" value="NZ_JADIKJ010000006.1"/>
</dbReference>
<keyword evidence="4" id="KW-1185">Reference proteome</keyword>
<evidence type="ECO:0000313" key="3">
    <source>
        <dbReference type="EMBL" id="MFK2900030.1"/>
    </source>
</evidence>
<sequence>MFLRWILYVLAVLAAVLSGGWGALALWYQFPGGAMFRWMASLLWVVFVLALLVAAWTRRSGLPIGVYALAFMLLLAWRGTIMPSNHRDWADDVARLLTGDVTGDHVTLYNVRNFNWRSEDDYDARWETRHYNLGELASADLILSSWGMPGIVHALLSFGFDDGSHVVFSVEIRRRRGQSFSSMGGFFKHYERTIVAADERDMIRVRTNVRGETDHLYRLQMSKPAMRSLFLAYVSEANQLAARPAFYNTATSNCVTIVYDMARRIDPGLPYDYRLLLTAYLPGYLYGVGALDQHYPLDVLIRQGDITARARDTKPDDDFSRAIRTPPEP</sequence>
<feature type="transmembrane region" description="Helical" evidence="1">
    <location>
        <begin position="61"/>
        <end position="77"/>
    </location>
</feature>
<feature type="transmembrane region" description="Helical" evidence="1">
    <location>
        <begin position="35"/>
        <end position="54"/>
    </location>
</feature>
<evidence type="ECO:0000256" key="1">
    <source>
        <dbReference type="SAM" id="Phobius"/>
    </source>
</evidence>
<keyword evidence="1" id="KW-1133">Transmembrane helix</keyword>
<keyword evidence="1" id="KW-0472">Membrane</keyword>
<organism evidence="3 4">
    <name type="scientific">Dyella jejuensis</name>
    <dbReference type="NCBI Taxonomy" id="1432009"/>
    <lineage>
        <taxon>Bacteria</taxon>
        <taxon>Pseudomonadati</taxon>
        <taxon>Pseudomonadota</taxon>
        <taxon>Gammaproteobacteria</taxon>
        <taxon>Lysobacterales</taxon>
        <taxon>Rhodanobacteraceae</taxon>
        <taxon>Dyella</taxon>
    </lineage>
</organism>
<dbReference type="Proteomes" id="UP001620461">
    <property type="component" value="Unassembled WGS sequence"/>
</dbReference>
<feature type="domain" description="Lnb N-terminal periplasmic" evidence="2">
    <location>
        <begin position="123"/>
        <end position="277"/>
    </location>
</feature>
<dbReference type="Pfam" id="PF13387">
    <property type="entry name" value="Lnb_N"/>
    <property type="match status" value="1"/>
</dbReference>
<gene>
    <name evidence="3" type="ORF">ISP15_06750</name>
</gene>
<reference evidence="3 4" key="1">
    <citation type="submission" date="2020-10" db="EMBL/GenBank/DDBJ databases">
        <title>Phylogeny of dyella-like bacteria.</title>
        <authorList>
            <person name="Fu J."/>
        </authorList>
    </citation>
    <scope>NUCLEOTIDE SEQUENCE [LARGE SCALE GENOMIC DNA]</scope>
    <source>
        <strain evidence="3 4">JP1</strain>
    </source>
</reference>
<keyword evidence="1" id="KW-0812">Transmembrane</keyword>
<comment type="caution">
    <text evidence="3">The sequence shown here is derived from an EMBL/GenBank/DDBJ whole genome shotgun (WGS) entry which is preliminary data.</text>
</comment>
<evidence type="ECO:0000313" key="4">
    <source>
        <dbReference type="Proteomes" id="UP001620461"/>
    </source>
</evidence>